<keyword evidence="6 7" id="KW-0472">Membrane</keyword>
<proteinExistence type="inferred from homology"/>
<feature type="transmembrane region" description="Helical" evidence="7">
    <location>
        <begin position="345"/>
        <end position="365"/>
    </location>
</feature>
<keyword evidence="4" id="KW-0378">Hydrolase</keyword>
<keyword evidence="5 7" id="KW-1133">Transmembrane helix</keyword>
<keyword evidence="11" id="KW-1185">Reference proteome</keyword>
<evidence type="ECO:0000256" key="8">
    <source>
        <dbReference type="SAM" id="SignalP"/>
    </source>
</evidence>
<feature type="transmembrane region" description="Helical" evidence="7">
    <location>
        <begin position="215"/>
        <end position="236"/>
    </location>
</feature>
<dbReference type="EMBL" id="JAZGQO010000006">
    <property type="protein sequence ID" value="KAK6184874.1"/>
    <property type="molecule type" value="Genomic_DNA"/>
</dbReference>
<evidence type="ECO:0000256" key="6">
    <source>
        <dbReference type="ARBA" id="ARBA00023136"/>
    </source>
</evidence>
<feature type="transmembrane region" description="Helical" evidence="7">
    <location>
        <begin position="469"/>
        <end position="486"/>
    </location>
</feature>
<dbReference type="GO" id="GO:0042500">
    <property type="term" value="F:aspartic endopeptidase activity, intramembrane cleaving"/>
    <property type="evidence" value="ECO:0007669"/>
    <property type="project" value="InterPro"/>
</dbReference>
<evidence type="ECO:0000259" key="9">
    <source>
        <dbReference type="Pfam" id="PF02225"/>
    </source>
</evidence>
<feature type="transmembrane region" description="Helical" evidence="7">
    <location>
        <begin position="440"/>
        <end position="463"/>
    </location>
</feature>
<dbReference type="InterPro" id="IPR007369">
    <property type="entry name" value="Peptidase_A22B_SPP"/>
</dbReference>
<dbReference type="AlphaFoldDB" id="A0AAN8PX78"/>
<dbReference type="InterPro" id="IPR003137">
    <property type="entry name" value="PA_domain"/>
</dbReference>
<sequence length="547" mass="60488">MGLYLLTTLLFLCFRHFQVTVGEAGILHARSGTNNSAEATICIAYNPLYHLLPTEAEFSKTHLLADFSDSYGCSNIYGKNSVENKIVAVLRGNCTFAEKAEYVQDGLGSGALFVGYENGTGFTVPGARTDDDYNQINITMAFIMWKDYQTVKKLGKSVYIAMYSPESPKLDPNMACIFLIAVLCVGAGAYWSGVVKHEGLKSKLGSDDEKDDDSVDLSPVALLILVILLCGMLVSLYFFYDYLVYAMIGLFTLAGSVGLYFCAQPLWKKLIPCDSKLPLHSLKCCCENPPEYRGVLLYTLCLSVSIFWAVQRHASYAWILQNILGAAFSINMLKTIRLPSLKVCTVLLVLLFFYDVFFVFITPLFTKNGESVMVKVATGGNSDTGEQLPMVFKFPKILTSALSICQDRPYSLLGFGDVLVPGLLISYNHWFDLHVGSSRIYYIASLIAYSVGLAFTFLALAFMEKGQPALLYLVPCTLIVTFVIACKRKEFRHIWSGEKCPKKDDNIRTGDCNPPVPEVGYQGSVNRAVSTSTLSSDTGEERVLIRT</sequence>
<evidence type="ECO:0000256" key="1">
    <source>
        <dbReference type="ARBA" id="ARBA00004127"/>
    </source>
</evidence>
<dbReference type="Pfam" id="PF04258">
    <property type="entry name" value="Peptidase_A22B"/>
    <property type="match status" value="1"/>
</dbReference>
<comment type="similarity">
    <text evidence="2">Belongs to the peptidase A22B family.</text>
</comment>
<evidence type="ECO:0000256" key="5">
    <source>
        <dbReference type="ARBA" id="ARBA00022989"/>
    </source>
</evidence>
<dbReference type="GO" id="GO:0030660">
    <property type="term" value="C:Golgi-associated vesicle membrane"/>
    <property type="evidence" value="ECO:0007669"/>
    <property type="project" value="TreeGrafter"/>
</dbReference>
<reference evidence="10 11" key="1">
    <citation type="submission" date="2024-01" db="EMBL/GenBank/DDBJ databases">
        <title>The genome of the rayed Mediterranean limpet Patella caerulea (Linnaeus, 1758).</title>
        <authorList>
            <person name="Anh-Thu Weber A."/>
            <person name="Halstead-Nussloch G."/>
        </authorList>
    </citation>
    <scope>NUCLEOTIDE SEQUENCE [LARGE SCALE GENOMIC DNA]</scope>
    <source>
        <strain evidence="10">AATW-2023a</strain>
        <tissue evidence="10">Whole specimen</tissue>
    </source>
</reference>
<evidence type="ECO:0000256" key="4">
    <source>
        <dbReference type="ARBA" id="ARBA00022801"/>
    </source>
</evidence>
<feature type="transmembrane region" description="Helical" evidence="7">
    <location>
        <begin position="242"/>
        <end position="262"/>
    </location>
</feature>
<dbReference type="PANTHER" id="PTHR12174:SF103">
    <property type="entry name" value="INTRAMEMBRANE PROTEASE (IMPAS) FAMILY"/>
    <property type="match status" value="1"/>
</dbReference>
<feature type="transmembrane region" description="Helical" evidence="7">
    <location>
        <begin position="316"/>
        <end position="333"/>
    </location>
</feature>
<dbReference type="Proteomes" id="UP001347796">
    <property type="component" value="Unassembled WGS sequence"/>
</dbReference>
<feature type="signal peptide" evidence="8">
    <location>
        <begin position="1"/>
        <end position="24"/>
    </location>
</feature>
<evidence type="ECO:0000256" key="3">
    <source>
        <dbReference type="ARBA" id="ARBA00022692"/>
    </source>
</evidence>
<name>A0AAN8PX78_PATCE</name>
<dbReference type="Gene3D" id="3.50.30.30">
    <property type="match status" value="1"/>
</dbReference>
<dbReference type="GO" id="GO:0005765">
    <property type="term" value="C:lysosomal membrane"/>
    <property type="evidence" value="ECO:0007669"/>
    <property type="project" value="TreeGrafter"/>
</dbReference>
<evidence type="ECO:0000313" key="11">
    <source>
        <dbReference type="Proteomes" id="UP001347796"/>
    </source>
</evidence>
<accession>A0AAN8PX78</accession>
<comment type="caution">
    <text evidence="10">The sequence shown here is derived from an EMBL/GenBank/DDBJ whole genome shotgun (WGS) entry which is preliminary data.</text>
</comment>
<evidence type="ECO:0000256" key="7">
    <source>
        <dbReference type="SAM" id="Phobius"/>
    </source>
</evidence>
<feature type="domain" description="PA" evidence="9">
    <location>
        <begin position="69"/>
        <end position="147"/>
    </location>
</feature>
<dbReference type="InterPro" id="IPR006639">
    <property type="entry name" value="Preselin/SPP"/>
</dbReference>
<feature type="chain" id="PRO_5042874780" description="PA domain-containing protein" evidence="8">
    <location>
        <begin position="25"/>
        <end position="547"/>
    </location>
</feature>
<organism evidence="10 11">
    <name type="scientific">Patella caerulea</name>
    <name type="common">Rayed Mediterranean limpet</name>
    <dbReference type="NCBI Taxonomy" id="87958"/>
    <lineage>
        <taxon>Eukaryota</taxon>
        <taxon>Metazoa</taxon>
        <taxon>Spiralia</taxon>
        <taxon>Lophotrochozoa</taxon>
        <taxon>Mollusca</taxon>
        <taxon>Gastropoda</taxon>
        <taxon>Patellogastropoda</taxon>
        <taxon>Patelloidea</taxon>
        <taxon>Patellidae</taxon>
        <taxon>Patella</taxon>
    </lineage>
</organism>
<evidence type="ECO:0000256" key="2">
    <source>
        <dbReference type="ARBA" id="ARBA00006859"/>
    </source>
</evidence>
<feature type="transmembrane region" description="Helical" evidence="7">
    <location>
        <begin position="292"/>
        <end position="310"/>
    </location>
</feature>
<comment type="subcellular location">
    <subcellularLocation>
        <location evidence="1">Endomembrane system</location>
        <topology evidence="1">Multi-pass membrane protein</topology>
    </subcellularLocation>
</comment>
<keyword evidence="3 7" id="KW-0812">Transmembrane</keyword>
<dbReference type="GO" id="GO:0033619">
    <property type="term" value="P:membrane protein proteolysis"/>
    <property type="evidence" value="ECO:0007669"/>
    <property type="project" value="TreeGrafter"/>
</dbReference>
<evidence type="ECO:0000313" key="10">
    <source>
        <dbReference type="EMBL" id="KAK6184874.1"/>
    </source>
</evidence>
<dbReference type="GO" id="GO:0098554">
    <property type="term" value="C:cytoplasmic side of endoplasmic reticulum membrane"/>
    <property type="evidence" value="ECO:0007669"/>
    <property type="project" value="TreeGrafter"/>
</dbReference>
<feature type="transmembrane region" description="Helical" evidence="7">
    <location>
        <begin position="172"/>
        <end position="194"/>
    </location>
</feature>
<keyword evidence="8" id="KW-0732">Signal</keyword>
<gene>
    <name evidence="10" type="ORF">SNE40_007236</name>
</gene>
<dbReference type="GO" id="GO:0098553">
    <property type="term" value="C:lumenal side of endoplasmic reticulum membrane"/>
    <property type="evidence" value="ECO:0007669"/>
    <property type="project" value="TreeGrafter"/>
</dbReference>
<dbReference type="Pfam" id="PF02225">
    <property type="entry name" value="PA"/>
    <property type="match status" value="1"/>
</dbReference>
<protein>
    <recommendedName>
        <fullName evidence="9">PA domain-containing protein</fullName>
    </recommendedName>
</protein>
<dbReference type="SMART" id="SM00730">
    <property type="entry name" value="PSN"/>
    <property type="match status" value="1"/>
</dbReference>
<dbReference type="PANTHER" id="PTHR12174">
    <property type="entry name" value="SIGNAL PEPTIDE PEPTIDASE"/>
    <property type="match status" value="1"/>
</dbReference>